<dbReference type="AlphaFoldDB" id="A0A2H3EF57"/>
<keyword evidence="3" id="KW-1185">Reference proteome</keyword>
<feature type="compositionally biased region" description="Acidic residues" evidence="1">
    <location>
        <begin position="190"/>
        <end position="243"/>
    </location>
</feature>
<dbReference type="EMBL" id="KZ293645">
    <property type="protein sequence ID" value="PBL01639.1"/>
    <property type="molecule type" value="Genomic_DNA"/>
</dbReference>
<accession>A0A2H3EF57</accession>
<name>A0A2H3EF57_ARMGA</name>
<dbReference type="OrthoDB" id="2387165at2759"/>
<protein>
    <submittedName>
        <fullName evidence="2">Uncharacterized protein</fullName>
    </submittedName>
</protein>
<feature type="region of interest" description="Disordered" evidence="1">
    <location>
        <begin position="185"/>
        <end position="255"/>
    </location>
</feature>
<dbReference type="InParanoid" id="A0A2H3EF57"/>
<dbReference type="InterPro" id="IPR053729">
    <property type="entry name" value="MAD2L1BP_domain_sf"/>
</dbReference>
<dbReference type="STRING" id="47427.A0A2H3EF57"/>
<evidence type="ECO:0000256" key="1">
    <source>
        <dbReference type="SAM" id="MobiDB-lite"/>
    </source>
</evidence>
<evidence type="ECO:0000313" key="2">
    <source>
        <dbReference type="EMBL" id="PBL01639.1"/>
    </source>
</evidence>
<gene>
    <name evidence="2" type="ORF">ARMGADRAFT_1049759</name>
</gene>
<dbReference type="Proteomes" id="UP000217790">
    <property type="component" value="Unassembled WGS sequence"/>
</dbReference>
<dbReference type="Gene3D" id="3.30.900.20">
    <property type="match status" value="1"/>
</dbReference>
<proteinExistence type="predicted"/>
<evidence type="ECO:0000313" key="3">
    <source>
        <dbReference type="Proteomes" id="UP000217790"/>
    </source>
</evidence>
<organism evidence="2 3">
    <name type="scientific">Armillaria gallica</name>
    <name type="common">Bulbous honey fungus</name>
    <name type="synonym">Armillaria bulbosa</name>
    <dbReference type="NCBI Taxonomy" id="47427"/>
    <lineage>
        <taxon>Eukaryota</taxon>
        <taxon>Fungi</taxon>
        <taxon>Dikarya</taxon>
        <taxon>Basidiomycota</taxon>
        <taxon>Agaricomycotina</taxon>
        <taxon>Agaricomycetes</taxon>
        <taxon>Agaricomycetidae</taxon>
        <taxon>Agaricales</taxon>
        <taxon>Marasmiineae</taxon>
        <taxon>Physalacriaceae</taxon>
        <taxon>Armillaria</taxon>
    </lineage>
</organism>
<reference evidence="3" key="1">
    <citation type="journal article" date="2017" name="Nat. Ecol. Evol.">
        <title>Genome expansion and lineage-specific genetic innovations in the forest pathogenic fungi Armillaria.</title>
        <authorList>
            <person name="Sipos G."/>
            <person name="Prasanna A.N."/>
            <person name="Walter M.C."/>
            <person name="O'Connor E."/>
            <person name="Balint B."/>
            <person name="Krizsan K."/>
            <person name="Kiss B."/>
            <person name="Hess J."/>
            <person name="Varga T."/>
            <person name="Slot J."/>
            <person name="Riley R."/>
            <person name="Boka B."/>
            <person name="Rigling D."/>
            <person name="Barry K."/>
            <person name="Lee J."/>
            <person name="Mihaltcheva S."/>
            <person name="LaButti K."/>
            <person name="Lipzen A."/>
            <person name="Waldron R."/>
            <person name="Moloney N.M."/>
            <person name="Sperisen C."/>
            <person name="Kredics L."/>
            <person name="Vagvoelgyi C."/>
            <person name="Patrignani A."/>
            <person name="Fitzpatrick D."/>
            <person name="Nagy I."/>
            <person name="Doyle S."/>
            <person name="Anderson J.B."/>
            <person name="Grigoriev I.V."/>
            <person name="Gueldener U."/>
            <person name="Muensterkoetter M."/>
            <person name="Nagy L.G."/>
        </authorList>
    </citation>
    <scope>NUCLEOTIDE SEQUENCE [LARGE SCALE GENOMIC DNA]</scope>
    <source>
        <strain evidence="3">Ar21-2</strain>
    </source>
</reference>
<dbReference type="OMA" id="MIWWSWD"/>
<sequence length="379" mass="41060">MPLLAPALSPSDVDYVPVSIQQPIRNATALKTVEENGGKDSDTTVEESKIPSVQLEMDSITDTLAASMACSLLGHVLFLKNQVPLPVPQLARITITGKANARATKLRSELLDSFDTLLSHLGTTFTALSTAFARSFPQEGRSTSMRTSRAYLAILVGPSIGSAKSKVMLAVDGLEAKVWGQRDDIHLEDESGSSESDVDGSDDEEDVSDEEGESSDGEEGPSDSDESDVDDEGETGSDDDDDQTSLPSPLSTFAEEQRILRTADRLLSRALVSADCDGNGLASEISPTQTHILIRAPRRFVHPAWIPRQNVTASMDNFLEQFLGAAGHGPRTNKKKTKIEGLWVACQRPVTDLGKEVKNEEDEMIWWSWDGKLVGFAGW</sequence>